<sequence>MNLLGKSFSVLILLLSVVFMVLALAVNASHRNWRDMVLADDGLKAQIEAYERTNDQLREARARTQADLDREKAARRTALAALQTQLDQLESQLRESESTVQQLQAKNTELAQLDRSRAEELEKLTAETTLLRSQIRKEQQDRDTLFAETLKLTDDMNELRGIVQLQQDRNDQLLTQVTRYKEVVDAAGLNINDPLDGAPPERNGSVLVINRPRKLVEVSIGYDDGLREGHFLEVTRGGRYVTRLRVRETEPDRSVAEILNDYSEGTIQEGDRVDTTIE</sequence>
<dbReference type="RefSeq" id="WP_250926901.1">
    <property type="nucleotide sequence ID" value="NZ_JAMQBK010000006.1"/>
</dbReference>
<keyword evidence="1" id="KW-0175">Coiled coil</keyword>
<dbReference type="EMBL" id="JAMQBK010000006">
    <property type="protein sequence ID" value="MCM2369227.1"/>
    <property type="molecule type" value="Genomic_DNA"/>
</dbReference>
<proteinExistence type="predicted"/>
<evidence type="ECO:0008006" key="4">
    <source>
        <dbReference type="Google" id="ProtNLM"/>
    </source>
</evidence>
<comment type="caution">
    <text evidence="2">The sequence shown here is derived from an EMBL/GenBank/DDBJ whole genome shotgun (WGS) entry which is preliminary data.</text>
</comment>
<keyword evidence="3" id="KW-1185">Reference proteome</keyword>
<protein>
    <recommendedName>
        <fullName evidence="4">Chromosome partition protein Smc</fullName>
    </recommendedName>
</protein>
<accession>A0ABT0TX90</accession>
<evidence type="ECO:0000313" key="3">
    <source>
        <dbReference type="Proteomes" id="UP001202961"/>
    </source>
</evidence>
<name>A0ABT0TX90_9BACT</name>
<evidence type="ECO:0000256" key="1">
    <source>
        <dbReference type="SAM" id="Coils"/>
    </source>
</evidence>
<feature type="coiled-coil region" evidence="1">
    <location>
        <begin position="40"/>
        <end position="141"/>
    </location>
</feature>
<gene>
    <name evidence="2" type="ORF">NB063_01200</name>
</gene>
<reference evidence="2 3" key="1">
    <citation type="journal article" date="2022" name="Syst. Appl. Microbiol.">
        <title>Rhodopirellula aestuarii sp. nov., a novel member of the genus Rhodopirellula isolated from brackish sediments collected in the Tagus River estuary, Portugal.</title>
        <authorList>
            <person name="Vitorino I.R."/>
            <person name="Klimek D."/>
            <person name="Calusinska M."/>
            <person name="Lobo-da-Cunha A."/>
            <person name="Vasconcelos V."/>
            <person name="Lage O.M."/>
        </authorList>
    </citation>
    <scope>NUCLEOTIDE SEQUENCE [LARGE SCALE GENOMIC DNA]</scope>
    <source>
        <strain evidence="2 3">ICT_H3.1</strain>
    </source>
</reference>
<organism evidence="2 3">
    <name type="scientific">Aporhodopirellula aestuarii</name>
    <dbReference type="NCBI Taxonomy" id="2950107"/>
    <lineage>
        <taxon>Bacteria</taxon>
        <taxon>Pseudomonadati</taxon>
        <taxon>Planctomycetota</taxon>
        <taxon>Planctomycetia</taxon>
        <taxon>Pirellulales</taxon>
        <taxon>Pirellulaceae</taxon>
        <taxon>Aporhodopirellula</taxon>
    </lineage>
</organism>
<dbReference type="Proteomes" id="UP001202961">
    <property type="component" value="Unassembled WGS sequence"/>
</dbReference>
<evidence type="ECO:0000313" key="2">
    <source>
        <dbReference type="EMBL" id="MCM2369227.1"/>
    </source>
</evidence>